<protein>
    <recommendedName>
        <fullName evidence="6">Ubiquinone/menaquinone biosynthesis C-methyltransferase UbiE</fullName>
        <ecNumber evidence="6">2.1.1.163</ecNumber>
        <ecNumber evidence="6">2.1.1.201</ecNumber>
    </recommendedName>
    <alternativeName>
        <fullName evidence="6">2-methoxy-6-polyprenyl-1,4-benzoquinol methylase</fullName>
    </alternativeName>
    <alternativeName>
        <fullName evidence="6">Demethylmenaquinone methyltransferase</fullName>
    </alternativeName>
</protein>
<comment type="similarity">
    <text evidence="6">Belongs to the class I-like SAM-binding methyltransferase superfamily. MenG/UbiE family.</text>
</comment>
<dbReference type="GO" id="GO:0032259">
    <property type="term" value="P:methylation"/>
    <property type="evidence" value="ECO:0007669"/>
    <property type="project" value="UniProtKB-KW"/>
</dbReference>
<sequence>MSDKGEQLSQTFGYSRVDEQEREKKIRAVFQAVAPRYDLMNDMMSFGIHRLWKRRLVKMVNPQSAELIVDLAGGTGDIAEKMAAEGRTVVVIDPSEAMMAEGKRRGIRGVEFRVGTGESIPLPDSSVDRLTISFGIRNMTNMGQALSEINRVLKPGGKMYCLEFSRPHWLIKPFYDLHSFYLIPRLGAWVAKAPIAYNYLVESIRRFPDQEEMKRMMEQAGFTNVSYRNLTFGIAAIHTGEK</sequence>
<evidence type="ECO:0000256" key="6">
    <source>
        <dbReference type="HAMAP-Rule" id="MF_01813"/>
    </source>
</evidence>
<dbReference type="CDD" id="cd02440">
    <property type="entry name" value="AdoMet_MTases"/>
    <property type="match status" value="1"/>
</dbReference>
<dbReference type="GO" id="GO:0009234">
    <property type="term" value="P:menaquinone biosynthetic process"/>
    <property type="evidence" value="ECO:0007669"/>
    <property type="project" value="UniProtKB-UniRule"/>
</dbReference>
<accession>A0A8J6P4P1</accession>
<evidence type="ECO:0000313" key="7">
    <source>
        <dbReference type="EMBL" id="MBC8519515.1"/>
    </source>
</evidence>
<dbReference type="GO" id="GO:0009060">
    <property type="term" value="P:aerobic respiration"/>
    <property type="evidence" value="ECO:0007669"/>
    <property type="project" value="UniProtKB-UniRule"/>
</dbReference>
<dbReference type="PANTHER" id="PTHR43591:SF24">
    <property type="entry name" value="2-METHOXY-6-POLYPRENYL-1,4-BENZOQUINOL METHYLASE, MITOCHONDRIAL"/>
    <property type="match status" value="1"/>
</dbReference>
<dbReference type="Proteomes" id="UP000654401">
    <property type="component" value="Unassembled WGS sequence"/>
</dbReference>
<comment type="pathway">
    <text evidence="6">Quinol/quinone metabolism; menaquinone biosynthesis; menaquinol from 1,4-dihydroxy-2-naphthoate: step 2/2.</text>
</comment>
<comment type="function">
    <text evidence="6">Methyltransferase required for the conversion of demethylmenaquinol (DMKH2) to menaquinol (MKH2) and the conversion of 2-polyprenyl-6-methoxy-1,4-benzoquinol (DDMQH2) to 2-polyprenyl-3-methyl-6-methoxy-1,4-benzoquinol (DMQH2).</text>
</comment>
<dbReference type="Pfam" id="PF01209">
    <property type="entry name" value="Ubie_methyltran"/>
    <property type="match status" value="1"/>
</dbReference>
<dbReference type="InterPro" id="IPR004033">
    <property type="entry name" value="UbiE/COQ5_MeTrFase"/>
</dbReference>
<evidence type="ECO:0000313" key="8">
    <source>
        <dbReference type="Proteomes" id="UP000654401"/>
    </source>
</evidence>
<dbReference type="UniPathway" id="UPA00079">
    <property type="reaction ID" value="UER00169"/>
</dbReference>
<dbReference type="EC" id="2.1.1.163" evidence="6"/>
<keyword evidence="3 6" id="KW-0808">Transferase</keyword>
<dbReference type="HAMAP" id="MF_01813">
    <property type="entry name" value="MenG_UbiE_methyltr"/>
    <property type="match status" value="1"/>
</dbReference>
<keyword evidence="4 6" id="KW-0831">Ubiquinone biosynthesis</keyword>
<dbReference type="GO" id="GO:0043770">
    <property type="term" value="F:demethylmenaquinone methyltransferase activity"/>
    <property type="evidence" value="ECO:0007669"/>
    <property type="project" value="UniProtKB-UniRule"/>
</dbReference>
<keyword evidence="2 6" id="KW-0489">Methyltransferase</keyword>
<feature type="binding site" evidence="6">
    <location>
        <position position="75"/>
    </location>
    <ligand>
        <name>S-adenosyl-L-methionine</name>
        <dbReference type="ChEBI" id="CHEBI:59789"/>
    </ligand>
</feature>
<organism evidence="7 8">
    <name type="scientific">Candidatus Thiopontia autotrophica</name>
    <dbReference type="NCBI Taxonomy" id="2841688"/>
    <lineage>
        <taxon>Bacteria</taxon>
        <taxon>Pseudomonadati</taxon>
        <taxon>Pseudomonadota</taxon>
        <taxon>Gammaproteobacteria</taxon>
        <taxon>Candidatus Thiopontia</taxon>
    </lineage>
</organism>
<dbReference type="EC" id="2.1.1.201" evidence="6"/>
<comment type="catalytic activity">
    <reaction evidence="6">
        <text>a 2-methoxy-6-(all-trans-polyprenyl)benzene-1,4-diol + S-adenosyl-L-methionine = a 5-methoxy-2-methyl-3-(all-trans-polyprenyl)benzene-1,4-diol + S-adenosyl-L-homocysteine + H(+)</text>
        <dbReference type="Rhea" id="RHEA:28286"/>
        <dbReference type="Rhea" id="RHEA-COMP:10858"/>
        <dbReference type="Rhea" id="RHEA-COMP:10859"/>
        <dbReference type="ChEBI" id="CHEBI:15378"/>
        <dbReference type="ChEBI" id="CHEBI:57856"/>
        <dbReference type="ChEBI" id="CHEBI:59789"/>
        <dbReference type="ChEBI" id="CHEBI:84166"/>
        <dbReference type="ChEBI" id="CHEBI:84167"/>
        <dbReference type="EC" id="2.1.1.201"/>
    </reaction>
</comment>
<dbReference type="SUPFAM" id="SSF53335">
    <property type="entry name" value="S-adenosyl-L-methionine-dependent methyltransferases"/>
    <property type="match status" value="1"/>
</dbReference>
<dbReference type="PROSITE" id="PS01184">
    <property type="entry name" value="UBIE_2"/>
    <property type="match status" value="1"/>
</dbReference>
<dbReference type="PANTHER" id="PTHR43591">
    <property type="entry name" value="METHYLTRANSFERASE"/>
    <property type="match status" value="1"/>
</dbReference>
<dbReference type="PROSITE" id="PS01183">
    <property type="entry name" value="UBIE_1"/>
    <property type="match status" value="1"/>
</dbReference>
<keyword evidence="1 6" id="KW-0474">Menaquinone biosynthesis</keyword>
<evidence type="ECO:0000256" key="3">
    <source>
        <dbReference type="ARBA" id="ARBA00022679"/>
    </source>
</evidence>
<dbReference type="NCBIfam" id="TIGR01934">
    <property type="entry name" value="MenG_MenH_UbiE"/>
    <property type="match status" value="1"/>
</dbReference>
<comment type="caution">
    <text evidence="7">The sequence shown here is derived from an EMBL/GenBank/DDBJ whole genome shotgun (WGS) entry which is preliminary data.</text>
</comment>
<dbReference type="UniPathway" id="UPA00232"/>
<keyword evidence="5 6" id="KW-0949">S-adenosyl-L-methionine</keyword>
<dbReference type="EMBL" id="JACNFK010000024">
    <property type="protein sequence ID" value="MBC8519515.1"/>
    <property type="molecule type" value="Genomic_DNA"/>
</dbReference>
<name>A0A8J6P4P1_9GAMM</name>
<evidence type="ECO:0000256" key="1">
    <source>
        <dbReference type="ARBA" id="ARBA00022428"/>
    </source>
</evidence>
<dbReference type="NCBIfam" id="NF001244">
    <property type="entry name" value="PRK00216.1-5"/>
    <property type="match status" value="1"/>
</dbReference>
<feature type="binding site" evidence="6">
    <location>
        <position position="93"/>
    </location>
    <ligand>
        <name>S-adenosyl-L-methionine</name>
        <dbReference type="ChEBI" id="CHEBI:59789"/>
    </ligand>
</feature>
<dbReference type="Gene3D" id="3.40.50.150">
    <property type="entry name" value="Vaccinia Virus protein VP39"/>
    <property type="match status" value="1"/>
</dbReference>
<dbReference type="InterPro" id="IPR023576">
    <property type="entry name" value="UbiE/COQ5_MeTrFase_CS"/>
</dbReference>
<comment type="catalytic activity">
    <reaction evidence="6">
        <text>a 2-demethylmenaquinol + S-adenosyl-L-methionine = a menaquinol + S-adenosyl-L-homocysteine + H(+)</text>
        <dbReference type="Rhea" id="RHEA:42640"/>
        <dbReference type="Rhea" id="RHEA-COMP:9539"/>
        <dbReference type="Rhea" id="RHEA-COMP:9563"/>
        <dbReference type="ChEBI" id="CHEBI:15378"/>
        <dbReference type="ChEBI" id="CHEBI:18151"/>
        <dbReference type="ChEBI" id="CHEBI:55437"/>
        <dbReference type="ChEBI" id="CHEBI:57856"/>
        <dbReference type="ChEBI" id="CHEBI:59789"/>
        <dbReference type="EC" id="2.1.1.163"/>
    </reaction>
</comment>
<feature type="binding site" evidence="6">
    <location>
        <position position="133"/>
    </location>
    <ligand>
        <name>S-adenosyl-L-methionine</name>
        <dbReference type="ChEBI" id="CHEBI:59789"/>
    </ligand>
</feature>
<proteinExistence type="inferred from homology"/>
<comment type="pathway">
    <text evidence="6">Cofactor biosynthesis; ubiquinone biosynthesis.</text>
</comment>
<evidence type="ECO:0000256" key="2">
    <source>
        <dbReference type="ARBA" id="ARBA00022603"/>
    </source>
</evidence>
<dbReference type="InterPro" id="IPR029063">
    <property type="entry name" value="SAM-dependent_MTases_sf"/>
</dbReference>
<reference evidence="7 8" key="1">
    <citation type="submission" date="2020-08" db="EMBL/GenBank/DDBJ databases">
        <title>Bridging the membrane lipid divide: bacteria of the FCB group superphylum have the potential to synthesize archaeal ether lipids.</title>
        <authorList>
            <person name="Villanueva L."/>
            <person name="Von Meijenfeldt F.A.B."/>
            <person name="Westbye A.B."/>
            <person name="Yadav S."/>
            <person name="Hopmans E.C."/>
            <person name="Dutilh B.E."/>
            <person name="Sinninghe Damste J.S."/>
        </authorList>
    </citation>
    <scope>NUCLEOTIDE SEQUENCE [LARGE SCALE GENOMIC DNA]</scope>
    <source>
        <strain evidence="7">NIOZ-UU100</strain>
    </source>
</reference>
<evidence type="ECO:0000256" key="5">
    <source>
        <dbReference type="ARBA" id="ARBA00022691"/>
    </source>
</evidence>
<evidence type="ECO:0000256" key="4">
    <source>
        <dbReference type="ARBA" id="ARBA00022688"/>
    </source>
</evidence>
<comment type="caution">
    <text evidence="6">Lacks conserved residue(s) required for the propagation of feature annotation.</text>
</comment>
<dbReference type="GO" id="GO:0008425">
    <property type="term" value="F:2-methoxy-6-polyprenyl-1,4-benzoquinol methyltransferase activity"/>
    <property type="evidence" value="ECO:0007669"/>
    <property type="project" value="UniProtKB-UniRule"/>
</dbReference>
<dbReference type="AlphaFoldDB" id="A0A8J6P4P1"/>
<dbReference type="PROSITE" id="PS51608">
    <property type="entry name" value="SAM_MT_UBIE"/>
    <property type="match status" value="1"/>
</dbReference>
<gene>
    <name evidence="6 7" type="primary">ubiE</name>
    <name evidence="7" type="ORF">H8D24_03790</name>
</gene>